<feature type="domain" description="DUF3592" evidence="2">
    <location>
        <begin position="42"/>
        <end position="128"/>
    </location>
</feature>
<accession>A0A7X1E5L0</accession>
<dbReference type="Pfam" id="PF12158">
    <property type="entry name" value="DUF3592"/>
    <property type="match status" value="1"/>
</dbReference>
<keyword evidence="1" id="KW-0812">Transmembrane</keyword>
<name>A0A7X1E5L0_9BACT</name>
<reference evidence="3 4" key="1">
    <citation type="submission" date="2020-07" db="EMBL/GenBank/DDBJ databases">
        <authorList>
            <person name="Feng X."/>
        </authorList>
    </citation>
    <scope>NUCLEOTIDE SEQUENCE [LARGE SCALE GENOMIC DNA]</scope>
    <source>
        <strain evidence="3 4">JCM14086</strain>
    </source>
</reference>
<keyword evidence="4" id="KW-1185">Reference proteome</keyword>
<dbReference type="Proteomes" id="UP000525652">
    <property type="component" value="Unassembled WGS sequence"/>
</dbReference>
<organism evidence="3 4">
    <name type="scientific">Puniceicoccus vermicola</name>
    <dbReference type="NCBI Taxonomy" id="388746"/>
    <lineage>
        <taxon>Bacteria</taxon>
        <taxon>Pseudomonadati</taxon>
        <taxon>Verrucomicrobiota</taxon>
        <taxon>Opitutia</taxon>
        <taxon>Puniceicoccales</taxon>
        <taxon>Puniceicoccaceae</taxon>
        <taxon>Puniceicoccus</taxon>
    </lineage>
</organism>
<evidence type="ECO:0000259" key="2">
    <source>
        <dbReference type="Pfam" id="PF12158"/>
    </source>
</evidence>
<feature type="transmembrane region" description="Helical" evidence="1">
    <location>
        <begin position="12"/>
        <end position="30"/>
    </location>
</feature>
<feature type="transmembrane region" description="Helical" evidence="1">
    <location>
        <begin position="124"/>
        <end position="148"/>
    </location>
</feature>
<comment type="caution">
    <text evidence="3">The sequence shown here is derived from an EMBL/GenBank/DDBJ whole genome shotgun (WGS) entry which is preliminary data.</text>
</comment>
<protein>
    <submittedName>
        <fullName evidence="3">DUF3592 domain-containing protein</fullName>
    </submittedName>
</protein>
<dbReference type="AlphaFoldDB" id="A0A7X1E5L0"/>
<sequence>MKLTYSKKWNVFVFSVLLISYSIFCAWIFTPRILVIFNWKETSGTVKTLDFEHLSRTNGASVTNALITYRYDVDGKEYKNDRYSLWGHLTVGTFISTKQAVRTKFNPNSKVNVRYDPDSPMDSIIASPIGFFDCFLLILWGLFCLPLICTYSKKVWL</sequence>
<dbReference type="EMBL" id="JACHVA010000121">
    <property type="protein sequence ID" value="MBC2603153.1"/>
    <property type="molecule type" value="Genomic_DNA"/>
</dbReference>
<dbReference type="RefSeq" id="WP_185693794.1">
    <property type="nucleotide sequence ID" value="NZ_JACHVA010000121.1"/>
</dbReference>
<proteinExistence type="predicted"/>
<keyword evidence="1" id="KW-1133">Transmembrane helix</keyword>
<gene>
    <name evidence="3" type="ORF">H5P30_15320</name>
</gene>
<dbReference type="InterPro" id="IPR021994">
    <property type="entry name" value="DUF3592"/>
</dbReference>
<evidence type="ECO:0000313" key="3">
    <source>
        <dbReference type="EMBL" id="MBC2603153.1"/>
    </source>
</evidence>
<evidence type="ECO:0000313" key="4">
    <source>
        <dbReference type="Proteomes" id="UP000525652"/>
    </source>
</evidence>
<evidence type="ECO:0000256" key="1">
    <source>
        <dbReference type="SAM" id="Phobius"/>
    </source>
</evidence>
<keyword evidence="1" id="KW-0472">Membrane</keyword>